<comment type="subcellular location">
    <subcellularLocation>
        <location evidence="1">Membrane</location>
        <topology evidence="1">Multi-pass membrane protein</topology>
    </subcellularLocation>
</comment>
<dbReference type="EMBL" id="JAAOAM010000074">
    <property type="protein sequence ID" value="KAF5550974.1"/>
    <property type="molecule type" value="Genomic_DNA"/>
</dbReference>
<keyword evidence="2 7" id="KW-0812">Transmembrane</keyword>
<evidence type="ECO:0000256" key="3">
    <source>
        <dbReference type="ARBA" id="ARBA00022801"/>
    </source>
</evidence>
<dbReference type="GO" id="GO:0016798">
    <property type="term" value="F:hydrolase activity, acting on glycosyl bonds"/>
    <property type="evidence" value="ECO:0007669"/>
    <property type="project" value="InterPro"/>
</dbReference>
<keyword evidence="3" id="KW-0378">Hydrolase</keyword>
<dbReference type="PROSITE" id="PS51186">
    <property type="entry name" value="GNAT"/>
    <property type="match status" value="1"/>
</dbReference>
<feature type="transmembrane region" description="Helical" evidence="7">
    <location>
        <begin position="96"/>
        <end position="118"/>
    </location>
</feature>
<dbReference type="PANTHER" id="PTHR33048:SF47">
    <property type="entry name" value="INTEGRAL MEMBRANE PROTEIN-RELATED"/>
    <property type="match status" value="1"/>
</dbReference>
<evidence type="ECO:0000256" key="5">
    <source>
        <dbReference type="ARBA" id="ARBA00023136"/>
    </source>
</evidence>
<name>A0A8H5N3N6_9HYPO</name>
<dbReference type="InterPro" id="IPR008979">
    <property type="entry name" value="Galactose-bd-like_sf"/>
</dbReference>
<dbReference type="GO" id="GO:0016747">
    <property type="term" value="F:acyltransferase activity, transferring groups other than amino-acyl groups"/>
    <property type="evidence" value="ECO:0007669"/>
    <property type="project" value="InterPro"/>
</dbReference>
<dbReference type="InterPro" id="IPR049326">
    <property type="entry name" value="Rhodopsin_dom_fungi"/>
</dbReference>
<protein>
    <submittedName>
        <fullName evidence="9">Integral membrane protein</fullName>
    </submittedName>
</protein>
<evidence type="ECO:0000259" key="8">
    <source>
        <dbReference type="PROSITE" id="PS51186"/>
    </source>
</evidence>
<dbReference type="InterPro" id="IPR052337">
    <property type="entry name" value="SAT4-like"/>
</dbReference>
<comment type="similarity">
    <text evidence="6">Belongs to the SAT4 family.</text>
</comment>
<evidence type="ECO:0000256" key="6">
    <source>
        <dbReference type="ARBA" id="ARBA00038359"/>
    </source>
</evidence>
<evidence type="ECO:0000313" key="10">
    <source>
        <dbReference type="Proteomes" id="UP000522262"/>
    </source>
</evidence>
<dbReference type="Gene3D" id="3.40.630.30">
    <property type="match status" value="1"/>
</dbReference>
<evidence type="ECO:0000313" key="9">
    <source>
        <dbReference type="EMBL" id="KAF5550974.1"/>
    </source>
</evidence>
<gene>
    <name evidence="9" type="ORF">FMEXI_3579</name>
</gene>
<evidence type="ECO:0000256" key="4">
    <source>
        <dbReference type="ARBA" id="ARBA00022989"/>
    </source>
</evidence>
<comment type="caution">
    <text evidence="9">The sequence shown here is derived from an EMBL/GenBank/DDBJ whole genome shotgun (WGS) entry which is preliminary data.</text>
</comment>
<feature type="transmembrane region" description="Helical" evidence="7">
    <location>
        <begin position="53"/>
        <end position="76"/>
    </location>
</feature>
<dbReference type="PANTHER" id="PTHR33048">
    <property type="entry name" value="PTH11-LIKE INTEGRAL MEMBRANE PROTEIN (AFU_ORTHOLOGUE AFUA_5G11245)"/>
    <property type="match status" value="1"/>
</dbReference>
<keyword evidence="10" id="KW-1185">Reference proteome</keyword>
<dbReference type="CDD" id="cd04301">
    <property type="entry name" value="NAT_SF"/>
    <property type="match status" value="1"/>
</dbReference>
<organism evidence="9 10">
    <name type="scientific">Fusarium mexicanum</name>
    <dbReference type="NCBI Taxonomy" id="751941"/>
    <lineage>
        <taxon>Eukaryota</taxon>
        <taxon>Fungi</taxon>
        <taxon>Dikarya</taxon>
        <taxon>Ascomycota</taxon>
        <taxon>Pezizomycotina</taxon>
        <taxon>Sordariomycetes</taxon>
        <taxon>Hypocreomycetidae</taxon>
        <taxon>Hypocreales</taxon>
        <taxon>Nectriaceae</taxon>
        <taxon>Fusarium</taxon>
        <taxon>Fusarium fujikuroi species complex</taxon>
    </lineage>
</organism>
<evidence type="ECO:0000256" key="1">
    <source>
        <dbReference type="ARBA" id="ARBA00004141"/>
    </source>
</evidence>
<dbReference type="Pfam" id="PF20684">
    <property type="entry name" value="Fung_rhodopsin"/>
    <property type="match status" value="1"/>
</dbReference>
<feature type="transmembrane region" description="Helical" evidence="7">
    <location>
        <begin position="209"/>
        <end position="227"/>
    </location>
</feature>
<dbReference type="SUPFAM" id="SSF55729">
    <property type="entry name" value="Acyl-CoA N-acyltransferases (Nat)"/>
    <property type="match status" value="1"/>
</dbReference>
<proteinExistence type="inferred from homology"/>
<evidence type="ECO:0000256" key="2">
    <source>
        <dbReference type="ARBA" id="ARBA00022692"/>
    </source>
</evidence>
<feature type="transmembrane region" description="Helical" evidence="7">
    <location>
        <begin position="588"/>
        <end position="609"/>
    </location>
</feature>
<dbReference type="AlphaFoldDB" id="A0A8H5N3N6"/>
<feature type="transmembrane region" description="Helical" evidence="7">
    <location>
        <begin position="130"/>
        <end position="157"/>
    </location>
</feature>
<dbReference type="InterPro" id="IPR016181">
    <property type="entry name" value="Acyl_CoA_acyltransferase"/>
</dbReference>
<feature type="transmembrane region" description="Helical" evidence="7">
    <location>
        <begin position="20"/>
        <end position="41"/>
    </location>
</feature>
<dbReference type="InterPro" id="IPR000182">
    <property type="entry name" value="GNAT_dom"/>
</dbReference>
<sequence>MNITAEEMEAKAGESRSGVVIGVCVSLMALSAVMVGLRLWCRRQRQMLGLDDVTAVVALACIFGCGSSMVAMTHYGLGRHIYTLSPQQIKLYLRCFWLSIVFYTYALFAIKLTFLIHYYRIMSVSNMRWVYLGALGFIILWGTYQGIGVFLFCIPIQSFWDPGVKGRCLLAQPTMWLVSGIVNIVTDFAIIVMPLPIVWKLQLPRPQKIYLTGIFGLGTLTLAIALLRVQWLDPVADITWWNVTAASWSMAEIVSGITCACLPTFKPLLVGIKNWFLRSNDGDSAIYLQDQGIEGLGLTGSTLRAFEGHGGVGTGPKVLTSISMYGTRTSISAFQGGKKSKRKPVQTWSSTPPLPLLASPLLTVNLSKNISTLYYTESMTIRLIEASEEHLPAIARIATSAFHPNTDALSRRLFPPHLQPKDLPDGEAAYDWRFARKGSSLASPESHLVIAIDEEEGKDDQVVGFSLWDAPPATGGDSGPSKEIQCTALDKDAYNEMKKTVNQDAADTFGDKGIAGVWHLDYISVSPGNQRRGIGKMLLQWGLDHAAAEGKDCYLVATEAGRPLYVAAGFKDIRIILKHFETVFRQSWTFTCIFSLLSLWVITFVTATILSTHSKMASQRLFAAFAALSILIGSEASPCKPISSTTEIQATSTFSSKTETATASDATFTTEVTSTESSYVTDITVTESETATTSAAESTVVVSTTETSAFTSTTEAASTTSAAPVEAPTLVVNGDFESGSVTPWSNSGLGAFANIDSSTVHAGSYSLKMGSQASEWSNTVQTLSKSSLVANVPYSLTLYAKVSSGSSCTGVQAFVDNNDLNDSFGPRISVSGNQIASDFTGLSGEFTLTQSALDSNTPIRVVIRAKCSNGYVAWVDDVHLGISD</sequence>
<dbReference type="Gene3D" id="2.60.120.260">
    <property type="entry name" value="Galactose-binding domain-like"/>
    <property type="match status" value="1"/>
</dbReference>
<dbReference type="GO" id="GO:0016020">
    <property type="term" value="C:membrane"/>
    <property type="evidence" value="ECO:0007669"/>
    <property type="project" value="UniProtKB-SubCell"/>
</dbReference>
<dbReference type="Pfam" id="PF02018">
    <property type="entry name" value="CBM_4_9"/>
    <property type="match status" value="1"/>
</dbReference>
<reference evidence="9 10" key="1">
    <citation type="submission" date="2020-05" db="EMBL/GenBank/DDBJ databases">
        <title>Identification and distribution of gene clusters putatively required for synthesis of sphingolipid metabolism inhibitors in phylogenetically diverse species of the filamentous fungus Fusarium.</title>
        <authorList>
            <person name="Kim H.-S."/>
            <person name="Busman M."/>
            <person name="Brown D.W."/>
            <person name="Divon H."/>
            <person name="Uhlig S."/>
            <person name="Proctor R.H."/>
        </authorList>
    </citation>
    <scope>NUCLEOTIDE SEQUENCE [LARGE SCALE GENOMIC DNA]</scope>
    <source>
        <strain evidence="9 10">NRRL 53147</strain>
    </source>
</reference>
<accession>A0A8H5N3N6</accession>
<evidence type="ECO:0000256" key="7">
    <source>
        <dbReference type="SAM" id="Phobius"/>
    </source>
</evidence>
<dbReference type="Proteomes" id="UP000522262">
    <property type="component" value="Unassembled WGS sequence"/>
</dbReference>
<keyword evidence="5 7" id="KW-0472">Membrane</keyword>
<feature type="domain" description="N-acetyltransferase" evidence="8">
    <location>
        <begin position="379"/>
        <end position="591"/>
    </location>
</feature>
<dbReference type="SUPFAM" id="SSF49785">
    <property type="entry name" value="Galactose-binding domain-like"/>
    <property type="match status" value="1"/>
</dbReference>
<dbReference type="InterPro" id="IPR003305">
    <property type="entry name" value="CenC_carb-bd"/>
</dbReference>
<keyword evidence="4 7" id="KW-1133">Transmembrane helix</keyword>
<feature type="transmembrane region" description="Helical" evidence="7">
    <location>
        <begin position="177"/>
        <end position="197"/>
    </location>
</feature>
<dbReference type="Pfam" id="PF00583">
    <property type="entry name" value="Acetyltransf_1"/>
    <property type="match status" value="1"/>
</dbReference>